<evidence type="ECO:0000313" key="1">
    <source>
        <dbReference type="EMBL" id="BFO16221.1"/>
    </source>
</evidence>
<accession>A0AAT9HFG0</accession>
<proteinExistence type="predicted"/>
<gene>
    <name evidence="1" type="ORF">SHKM778_26090</name>
</gene>
<reference evidence="1" key="2">
    <citation type="submission" date="2024-07" db="EMBL/GenBank/DDBJ databases">
        <title>Streptomyces haneummycinica sp. nov., a new antibiotic-producing actinobacterium isolated from marine sediment.</title>
        <authorList>
            <person name="Uemura M."/>
            <person name="Hamada M."/>
            <person name="Hirano S."/>
            <person name="Kobayashi K."/>
            <person name="Ohshiro T."/>
            <person name="Kobayashi T."/>
            <person name="Terahara T."/>
        </authorList>
    </citation>
    <scope>NUCLEOTIDE SEQUENCE</scope>
    <source>
        <strain evidence="1">KM77-8</strain>
    </source>
</reference>
<reference evidence="1" key="1">
    <citation type="submission" date="2024-06" db="EMBL/GenBank/DDBJ databases">
        <authorList>
            <consortium name="consrtm"/>
            <person name="Uemura M."/>
            <person name="Terahara T."/>
        </authorList>
    </citation>
    <scope>NUCLEOTIDE SEQUENCE</scope>
    <source>
        <strain evidence="1">KM77-8</strain>
    </source>
</reference>
<dbReference type="AlphaFoldDB" id="A0AAT9HFG0"/>
<name>A0AAT9HFG0_9ACTN</name>
<protein>
    <submittedName>
        <fullName evidence="1">Uncharacterized protein</fullName>
    </submittedName>
</protein>
<dbReference type="EMBL" id="AP035768">
    <property type="protein sequence ID" value="BFO16221.1"/>
    <property type="molecule type" value="Genomic_DNA"/>
</dbReference>
<organism evidence="1">
    <name type="scientific">Streptomyces haneummycinicus</name>
    <dbReference type="NCBI Taxonomy" id="3074435"/>
    <lineage>
        <taxon>Bacteria</taxon>
        <taxon>Bacillati</taxon>
        <taxon>Actinomycetota</taxon>
        <taxon>Actinomycetes</taxon>
        <taxon>Kitasatosporales</taxon>
        <taxon>Streptomycetaceae</taxon>
        <taxon>Streptomyces</taxon>
    </lineage>
</organism>
<sequence>MAEELWFTEHVNLPCHPGLTDEQVDHLADALDAALGDARTVIEKAESLTTVPSIKETSHAAH</sequence>